<organism evidence="4 5">
    <name type="scientific">Paenibacillus contaminans</name>
    <dbReference type="NCBI Taxonomy" id="450362"/>
    <lineage>
        <taxon>Bacteria</taxon>
        <taxon>Bacillati</taxon>
        <taxon>Bacillota</taxon>
        <taxon>Bacilli</taxon>
        <taxon>Bacillales</taxon>
        <taxon>Paenibacillaceae</taxon>
        <taxon>Paenibacillus</taxon>
    </lineage>
</organism>
<comment type="caution">
    <text evidence="4">The sequence shown here is derived from an EMBL/GenBank/DDBJ whole genome shotgun (WGS) entry which is preliminary data.</text>
</comment>
<dbReference type="Gene3D" id="3.40.190.10">
    <property type="entry name" value="Periplasmic binding protein-like II"/>
    <property type="match status" value="2"/>
</dbReference>
<keyword evidence="5" id="KW-1185">Reference proteome</keyword>
<evidence type="ECO:0000256" key="2">
    <source>
        <dbReference type="SAM" id="MobiDB-lite"/>
    </source>
</evidence>
<dbReference type="CDD" id="cd13580">
    <property type="entry name" value="PBP2_AlgQ_like_1"/>
    <property type="match status" value="1"/>
</dbReference>
<reference evidence="4 5" key="1">
    <citation type="journal article" date="2009" name="Int. J. Syst. Evol. Microbiol.">
        <title>Paenibacillus contaminans sp. nov., isolated from a contaminated laboratory plate.</title>
        <authorList>
            <person name="Chou J.H."/>
            <person name="Lee J.H."/>
            <person name="Lin M.C."/>
            <person name="Chang P.S."/>
            <person name="Arun A.B."/>
            <person name="Young C.C."/>
            <person name="Chen W.M."/>
        </authorList>
    </citation>
    <scope>NUCLEOTIDE SEQUENCE [LARGE SCALE GENOMIC DNA]</scope>
    <source>
        <strain evidence="4 5">CKOBP-6</strain>
    </source>
</reference>
<dbReference type="SUPFAM" id="SSF53850">
    <property type="entry name" value="Periplasmic binding protein-like II"/>
    <property type="match status" value="1"/>
</dbReference>
<name>A0A329MMC1_9BACL</name>
<keyword evidence="1 3" id="KW-0732">Signal</keyword>
<dbReference type="EMBL" id="QMFB01000008">
    <property type="protein sequence ID" value="RAV20456.1"/>
    <property type="molecule type" value="Genomic_DNA"/>
</dbReference>
<dbReference type="PANTHER" id="PTHR43649">
    <property type="entry name" value="ARABINOSE-BINDING PROTEIN-RELATED"/>
    <property type="match status" value="1"/>
</dbReference>
<dbReference type="OrthoDB" id="9787283at2"/>
<dbReference type="PROSITE" id="PS51257">
    <property type="entry name" value="PROKAR_LIPOPROTEIN"/>
    <property type="match status" value="1"/>
</dbReference>
<proteinExistence type="predicted"/>
<dbReference type="PANTHER" id="PTHR43649:SF33">
    <property type="entry name" value="POLYGALACTURONAN_RHAMNOGALACTURONAN-BINDING PROTEIN YTCQ"/>
    <property type="match status" value="1"/>
</dbReference>
<evidence type="ECO:0000313" key="5">
    <source>
        <dbReference type="Proteomes" id="UP000250369"/>
    </source>
</evidence>
<dbReference type="Proteomes" id="UP000250369">
    <property type="component" value="Unassembled WGS sequence"/>
</dbReference>
<evidence type="ECO:0008006" key="6">
    <source>
        <dbReference type="Google" id="ProtNLM"/>
    </source>
</evidence>
<dbReference type="AlphaFoldDB" id="A0A329MMC1"/>
<feature type="region of interest" description="Disordered" evidence="2">
    <location>
        <begin position="28"/>
        <end position="50"/>
    </location>
</feature>
<protein>
    <recommendedName>
        <fullName evidence="6">ABC transporter substrate-binding protein</fullName>
    </recommendedName>
</protein>
<evidence type="ECO:0000256" key="3">
    <source>
        <dbReference type="SAM" id="SignalP"/>
    </source>
</evidence>
<feature type="chain" id="PRO_5016335116" description="ABC transporter substrate-binding protein" evidence="3">
    <location>
        <begin position="29"/>
        <end position="557"/>
    </location>
</feature>
<sequence>MKKRKGSLVIMLAGVLLVLTACSGNKEAASPETPDGAKQGSQASAKDPFGKYESPVTLNIGYSIPDGIKWPEGELVDNEYTKLYEEKFNIKFKHAFEVPSAGYEQKVNLLISSNDIPDVLLVNEAQYKLLAESDMLEDLTKVYEDYASPTLKKLYGDFGPEFMRKVTYNNKLLALPSTVPARDNDSVVWIRRDWLKNVNMELPDVITMADLEKAAKAFIENDPDQNGKKDTYGIQSTSNFVTNSMAYNSLDLLFAANQSFPKIWRKDASGNIVYGSLQPETKQALANIRDLYAKGLIDKEFGTIKPEQFTKDIYAGKAGIVFGQSYAPIAFPDSVKNDPKTDWNAHILVASDGKYYSRQPNPLGKVIAIKKGVKNPEAVVKVVNLMAEMDNRKQGAPAVYTNKTGFTWTVRPIQVQIRERSTFSDRIKNLQATAAGTYKREDLPPNDIDIFDNYKKGYEALKAQPSAWAFVIYMFNGGKVVLSPLTMEVYNEYYGITKGMETKWANLTKLENEAFMRIIIGDKPLDYFETFVDEWKKQGGDQITKEVAEEIKRLSGK</sequence>
<gene>
    <name evidence="4" type="ORF">DQG23_15960</name>
</gene>
<evidence type="ECO:0000256" key="1">
    <source>
        <dbReference type="ARBA" id="ARBA00022729"/>
    </source>
</evidence>
<dbReference type="RefSeq" id="WP_113031853.1">
    <property type="nucleotide sequence ID" value="NZ_QMFB01000008.1"/>
</dbReference>
<evidence type="ECO:0000313" key="4">
    <source>
        <dbReference type="EMBL" id="RAV20456.1"/>
    </source>
</evidence>
<dbReference type="InterPro" id="IPR050490">
    <property type="entry name" value="Bact_solute-bd_prot1"/>
</dbReference>
<feature type="signal peptide" evidence="3">
    <location>
        <begin position="1"/>
        <end position="28"/>
    </location>
</feature>
<accession>A0A329MMC1</accession>